<keyword evidence="4" id="KW-1133">Transmembrane helix</keyword>
<evidence type="ECO:0000256" key="4">
    <source>
        <dbReference type="SAM" id="Phobius"/>
    </source>
</evidence>
<keyword evidence="3 6" id="KW-0012">Acyltransferase</keyword>
<dbReference type="GO" id="GO:0006654">
    <property type="term" value="P:phosphatidic acid biosynthetic process"/>
    <property type="evidence" value="ECO:0007669"/>
    <property type="project" value="TreeGrafter"/>
</dbReference>
<name>A0AAJ6NCC4_9PAST</name>
<sequence length="253" mass="28958">MAQKLDWLRRFLGTMFGFLLFGLAGILIKIILYPYVKDYKNNSLSTQLKARKIVSNIWLFFVKYLTWAGVLEVKYTGFERLGKAGQLVIANHPSLLDVVLIFSQQHRLNCIVKKDLLHNPTMTSPILSCGFLPNTESEELLLKTNEVLKTQPLLLFPEGTRTGWDGVIKFNRGATSLGLRSAKIITPIIIKMSPLNFKKGQPWYRIPSCRIQYELIVGENIDPQTYLAQKPLPIASRQLNKDLENYFNTQTRI</sequence>
<evidence type="ECO:0000256" key="1">
    <source>
        <dbReference type="ARBA" id="ARBA00005189"/>
    </source>
</evidence>
<evidence type="ECO:0000256" key="3">
    <source>
        <dbReference type="ARBA" id="ARBA00023315"/>
    </source>
</evidence>
<feature type="transmembrane region" description="Helical" evidence="4">
    <location>
        <begin position="12"/>
        <end position="33"/>
    </location>
</feature>
<keyword evidence="4" id="KW-0812">Transmembrane</keyword>
<dbReference type="PANTHER" id="PTHR10434:SF66">
    <property type="entry name" value="PHOSPHOLIPID_GLYCEROL ACYLTRANSFERASE DOMAIN-CONTAINING PROTEIN"/>
    <property type="match status" value="1"/>
</dbReference>
<dbReference type="AlphaFoldDB" id="A0AAJ6NCC4"/>
<comment type="pathway">
    <text evidence="1">Lipid metabolism.</text>
</comment>
<keyword evidence="4" id="KW-0472">Membrane</keyword>
<proteinExistence type="predicted"/>
<dbReference type="PANTHER" id="PTHR10434">
    <property type="entry name" value="1-ACYL-SN-GLYCEROL-3-PHOSPHATE ACYLTRANSFERASE"/>
    <property type="match status" value="1"/>
</dbReference>
<dbReference type="EMBL" id="JASAYT010000003">
    <property type="protein sequence ID" value="MDP8174173.1"/>
    <property type="molecule type" value="Genomic_DNA"/>
</dbReference>
<accession>A0AAJ6NCC4</accession>
<reference evidence="6" key="1">
    <citation type="journal article" date="2023" name="Front. Microbiol.">
        <title>Phylogeography and host specificity of Pasteurellaceae pathogenic to sea-farmed fish in the north-east Atlantic.</title>
        <authorList>
            <person name="Gulla S."/>
            <person name="Colquhoun D.J."/>
            <person name="Olsen A.B."/>
            <person name="Spilsberg B."/>
            <person name="Lagesen K."/>
            <person name="Aakesson C.P."/>
            <person name="Strom S."/>
            <person name="Manji F."/>
            <person name="Birkbeck T.H."/>
            <person name="Nilsen H.K."/>
        </authorList>
    </citation>
    <scope>NUCLEOTIDE SEQUENCE</scope>
    <source>
        <strain evidence="6">98B1</strain>
    </source>
</reference>
<evidence type="ECO:0000313" key="6">
    <source>
        <dbReference type="EMBL" id="MDP8174173.1"/>
    </source>
</evidence>
<evidence type="ECO:0000259" key="5">
    <source>
        <dbReference type="SMART" id="SM00563"/>
    </source>
</evidence>
<gene>
    <name evidence="6" type="ORF">QJU97_01700</name>
</gene>
<organism evidence="6 7">
    <name type="scientific">Phocoenobacter skyensis</name>
    <dbReference type="NCBI Taxonomy" id="97481"/>
    <lineage>
        <taxon>Bacteria</taxon>
        <taxon>Pseudomonadati</taxon>
        <taxon>Pseudomonadota</taxon>
        <taxon>Gammaproteobacteria</taxon>
        <taxon>Pasteurellales</taxon>
        <taxon>Pasteurellaceae</taxon>
        <taxon>Phocoenobacter</taxon>
    </lineage>
</organism>
<comment type="caution">
    <text evidence="6">The sequence shown here is derived from an EMBL/GenBank/DDBJ whole genome shotgun (WGS) entry which is preliminary data.</text>
</comment>
<dbReference type="Pfam" id="PF01553">
    <property type="entry name" value="Acyltransferase"/>
    <property type="match status" value="1"/>
</dbReference>
<dbReference type="SMART" id="SM00563">
    <property type="entry name" value="PlsC"/>
    <property type="match status" value="1"/>
</dbReference>
<feature type="transmembrane region" description="Helical" evidence="4">
    <location>
        <begin position="53"/>
        <end position="73"/>
    </location>
</feature>
<feature type="domain" description="Phospholipid/glycerol acyltransferase" evidence="5">
    <location>
        <begin position="86"/>
        <end position="193"/>
    </location>
</feature>
<dbReference type="RefSeq" id="WP_306375431.1">
    <property type="nucleotide sequence ID" value="NZ_JASAYT010000003.1"/>
</dbReference>
<dbReference type="SUPFAM" id="SSF69593">
    <property type="entry name" value="Glycerol-3-phosphate (1)-acyltransferase"/>
    <property type="match status" value="1"/>
</dbReference>
<evidence type="ECO:0000256" key="2">
    <source>
        <dbReference type="ARBA" id="ARBA00022679"/>
    </source>
</evidence>
<protein>
    <submittedName>
        <fullName evidence="6">Lysophospholipid acyltransferase family protein</fullName>
    </submittedName>
</protein>
<evidence type="ECO:0000313" key="7">
    <source>
        <dbReference type="Proteomes" id="UP001231736"/>
    </source>
</evidence>
<dbReference type="GO" id="GO:0003841">
    <property type="term" value="F:1-acylglycerol-3-phosphate O-acyltransferase activity"/>
    <property type="evidence" value="ECO:0007669"/>
    <property type="project" value="TreeGrafter"/>
</dbReference>
<dbReference type="CDD" id="cd07989">
    <property type="entry name" value="LPLAT_AGPAT-like"/>
    <property type="match status" value="1"/>
</dbReference>
<dbReference type="InterPro" id="IPR002123">
    <property type="entry name" value="Plipid/glycerol_acylTrfase"/>
</dbReference>
<dbReference type="Proteomes" id="UP001231736">
    <property type="component" value="Unassembled WGS sequence"/>
</dbReference>
<keyword evidence="2" id="KW-0808">Transferase</keyword>